<dbReference type="Proteomes" id="UP000696294">
    <property type="component" value="Unassembled WGS sequence"/>
</dbReference>
<dbReference type="InterPro" id="IPR029063">
    <property type="entry name" value="SAM-dependent_MTases_sf"/>
</dbReference>
<proteinExistence type="predicted"/>
<protein>
    <submittedName>
        <fullName evidence="1">Uncharacterized protein</fullName>
    </submittedName>
</protein>
<dbReference type="InterPro" id="IPR006764">
    <property type="entry name" value="SAM_dep_MeTrfase_SAV2177_type"/>
</dbReference>
<evidence type="ECO:0000313" key="1">
    <source>
        <dbReference type="EMBL" id="NJP98414.1"/>
    </source>
</evidence>
<keyword evidence="2" id="KW-1185">Reference proteome</keyword>
<name>A0ABX1BP92_9ACTN</name>
<dbReference type="Pfam" id="PF04672">
    <property type="entry name" value="Methyltransf_19"/>
    <property type="match status" value="1"/>
</dbReference>
<dbReference type="EMBL" id="JAATEP010000091">
    <property type="protein sequence ID" value="NJP98414.1"/>
    <property type="molecule type" value="Genomic_DNA"/>
</dbReference>
<dbReference type="RefSeq" id="WP_168021751.1">
    <property type="nucleotide sequence ID" value="NZ_JAATEP010000091.1"/>
</dbReference>
<accession>A0ABX1BP92</accession>
<comment type="caution">
    <text evidence="1">The sequence shown here is derived from an EMBL/GenBank/DDBJ whole genome shotgun (WGS) entry which is preliminary data.</text>
</comment>
<organism evidence="1 2">
    <name type="scientific">Nonomuraea composti</name>
    <dbReference type="NCBI Taxonomy" id="2720023"/>
    <lineage>
        <taxon>Bacteria</taxon>
        <taxon>Bacillati</taxon>
        <taxon>Actinomycetota</taxon>
        <taxon>Actinomycetes</taxon>
        <taxon>Streptosporangiales</taxon>
        <taxon>Streptosporangiaceae</taxon>
        <taxon>Nonomuraea</taxon>
    </lineage>
</organism>
<gene>
    <name evidence="1" type="ORF">HCN51_54860</name>
</gene>
<reference evidence="1 2" key="1">
    <citation type="submission" date="2020-03" db="EMBL/GenBank/DDBJ databases">
        <title>WGS of actinomycetes isolated from Thailand.</title>
        <authorList>
            <person name="Thawai C."/>
        </authorList>
    </citation>
    <scope>NUCLEOTIDE SEQUENCE [LARGE SCALE GENOMIC DNA]</scope>
    <source>
        <strain evidence="1 2">FMUSA5-5</strain>
    </source>
</reference>
<sequence length="109" mass="12285">MQTAEEQYRRAADPLVLRTHDAIQRFFDGSTLVEPGLVHFSRWRSDGTDDGALPPEMSGVYGASAACRPARLVRNPKGLRPHYVPPARLVLRDLNPRIMSRFVPFGLDR</sequence>
<dbReference type="Gene3D" id="3.40.50.150">
    <property type="entry name" value="Vaccinia Virus protein VP39"/>
    <property type="match status" value="1"/>
</dbReference>
<evidence type="ECO:0000313" key="2">
    <source>
        <dbReference type="Proteomes" id="UP000696294"/>
    </source>
</evidence>